<feature type="domain" description="HMG box" evidence="5">
    <location>
        <begin position="1"/>
        <end position="66"/>
    </location>
</feature>
<feature type="non-terminal residue" evidence="6">
    <location>
        <position position="1"/>
    </location>
</feature>
<keyword evidence="2 4" id="KW-0238">DNA-binding</keyword>
<reference evidence="6 7" key="1">
    <citation type="journal article" date="2011" name="Genome Biol.">
        <title>Comparative genome sequence analysis underscores mycoparasitism as the ancestral life style of Trichoderma.</title>
        <authorList>
            <person name="Kubicek C.P."/>
            <person name="Herrera-Estrella A."/>
            <person name="Seidl-Seiboth V."/>
            <person name="Martinez D.A."/>
            <person name="Druzhinina I.S."/>
            <person name="Thon M."/>
            <person name="Zeilinger S."/>
            <person name="Casas-Flores S."/>
            <person name="Horwitz B.A."/>
            <person name="Mukherjee P.K."/>
            <person name="Mukherjee M."/>
            <person name="Kredics L."/>
            <person name="Alcaraz L.D."/>
            <person name="Aerts A."/>
            <person name="Antal Z."/>
            <person name="Atanasova L."/>
            <person name="Cervantes-Badillo M.G."/>
            <person name="Challacombe J."/>
            <person name="Chertkov O."/>
            <person name="McCluskey K."/>
            <person name="Coulpier F."/>
            <person name="Deshpande N."/>
            <person name="von Doehren H."/>
            <person name="Ebbole D.J."/>
            <person name="Esquivel-Naranjo E.U."/>
            <person name="Fekete E."/>
            <person name="Flipphi M."/>
            <person name="Glaser F."/>
            <person name="Gomez-Rodriguez E.Y."/>
            <person name="Gruber S."/>
            <person name="Han C."/>
            <person name="Henrissat B."/>
            <person name="Hermosa R."/>
            <person name="Hernandez-Onate M."/>
            <person name="Karaffa L."/>
            <person name="Kosti I."/>
            <person name="Le Crom S."/>
            <person name="Lindquist E."/>
            <person name="Lucas S."/>
            <person name="Luebeck M."/>
            <person name="Luebeck P.S."/>
            <person name="Margeot A."/>
            <person name="Metz B."/>
            <person name="Misra M."/>
            <person name="Nevalainen H."/>
            <person name="Omann M."/>
            <person name="Packer N."/>
            <person name="Perrone G."/>
            <person name="Uresti-Rivera E.E."/>
            <person name="Salamov A."/>
            <person name="Schmoll M."/>
            <person name="Seiboth B."/>
            <person name="Shapiro H."/>
            <person name="Sukno S."/>
            <person name="Tamayo-Ramos J.A."/>
            <person name="Tisch D."/>
            <person name="Wiest A."/>
            <person name="Wilkinson H.H."/>
            <person name="Zhang M."/>
            <person name="Coutinho P.M."/>
            <person name="Kenerley C.M."/>
            <person name="Monte E."/>
            <person name="Baker S.E."/>
            <person name="Grigoriev I.V."/>
        </authorList>
    </citation>
    <scope>NUCLEOTIDE SEQUENCE [LARGE SCALE GENOMIC DNA]</scope>
    <source>
        <strain evidence="7">Gv29-8 / FGSC 10586</strain>
    </source>
</reference>
<dbReference type="GO" id="GO:0030154">
    <property type="term" value="P:cell differentiation"/>
    <property type="evidence" value="ECO:0007669"/>
    <property type="project" value="TreeGrafter"/>
</dbReference>
<dbReference type="SMART" id="SM00398">
    <property type="entry name" value="HMG"/>
    <property type="match status" value="1"/>
</dbReference>
<organism evidence="6 7">
    <name type="scientific">Hypocrea virens (strain Gv29-8 / FGSC 10586)</name>
    <name type="common">Gliocladium virens</name>
    <name type="synonym">Trichoderma virens</name>
    <dbReference type="NCBI Taxonomy" id="413071"/>
    <lineage>
        <taxon>Eukaryota</taxon>
        <taxon>Fungi</taxon>
        <taxon>Dikarya</taxon>
        <taxon>Ascomycota</taxon>
        <taxon>Pezizomycotina</taxon>
        <taxon>Sordariomycetes</taxon>
        <taxon>Hypocreomycetidae</taxon>
        <taxon>Hypocreales</taxon>
        <taxon>Hypocreaceae</taxon>
        <taxon>Trichoderma</taxon>
    </lineage>
</organism>
<dbReference type="CDD" id="cd01389">
    <property type="entry name" value="HMG-box_ROX1-like"/>
    <property type="match status" value="1"/>
</dbReference>
<evidence type="ECO:0000313" key="7">
    <source>
        <dbReference type="Proteomes" id="UP000007115"/>
    </source>
</evidence>
<dbReference type="OMA" id="MWRDAAD"/>
<keyword evidence="7" id="KW-1185">Reference proteome</keyword>
<evidence type="ECO:0000256" key="4">
    <source>
        <dbReference type="PROSITE-ProRule" id="PRU00267"/>
    </source>
</evidence>
<dbReference type="Gene3D" id="1.10.30.10">
    <property type="entry name" value="High mobility group box domain"/>
    <property type="match status" value="1"/>
</dbReference>
<dbReference type="RefSeq" id="XP_013958399.1">
    <property type="nucleotide sequence ID" value="XM_014102924.1"/>
</dbReference>
<dbReference type="HOGENOM" id="CLU_082854_6_1_1"/>
<dbReference type="GO" id="GO:0000122">
    <property type="term" value="P:negative regulation of transcription by RNA polymerase II"/>
    <property type="evidence" value="ECO:0007669"/>
    <property type="project" value="TreeGrafter"/>
</dbReference>
<dbReference type="Pfam" id="PF00505">
    <property type="entry name" value="HMG_box"/>
    <property type="match status" value="1"/>
</dbReference>
<dbReference type="STRING" id="413071.G9MME1"/>
<dbReference type="InParanoid" id="G9MME1"/>
<dbReference type="OrthoDB" id="6247875at2759"/>
<keyword evidence="1" id="KW-0805">Transcription regulation</keyword>
<sequence>PITGFMLYRQHHQSSVAKDNKGSSNPEISKIIGNMWKRLTEHEREIWTQLAEEEKKHHALKYPGYRYKPNRRPK</sequence>
<protein>
    <recommendedName>
        <fullName evidence="5">HMG box domain-containing protein</fullName>
    </recommendedName>
</protein>
<evidence type="ECO:0000256" key="3">
    <source>
        <dbReference type="ARBA" id="ARBA00023163"/>
    </source>
</evidence>
<dbReference type="Proteomes" id="UP000007115">
    <property type="component" value="Unassembled WGS sequence"/>
</dbReference>
<name>G9MME1_HYPVG</name>
<dbReference type="InterPro" id="IPR036910">
    <property type="entry name" value="HMG_box_dom_sf"/>
</dbReference>
<dbReference type="SUPFAM" id="SSF47095">
    <property type="entry name" value="HMG-box"/>
    <property type="match status" value="1"/>
</dbReference>
<dbReference type="VEuPathDB" id="FungiDB:TRIVIDRAFT_19877"/>
<dbReference type="AlphaFoldDB" id="G9MME1"/>
<dbReference type="FunFam" id="1.10.30.10:FF:000041">
    <property type="entry name" value="HMG box family protein"/>
    <property type="match status" value="1"/>
</dbReference>
<dbReference type="InterPro" id="IPR009071">
    <property type="entry name" value="HMG_box_dom"/>
</dbReference>
<accession>G9MME1</accession>
<dbReference type="GO" id="GO:0001228">
    <property type="term" value="F:DNA-binding transcription activator activity, RNA polymerase II-specific"/>
    <property type="evidence" value="ECO:0007669"/>
    <property type="project" value="TreeGrafter"/>
</dbReference>
<dbReference type="GO" id="GO:0005634">
    <property type="term" value="C:nucleus"/>
    <property type="evidence" value="ECO:0007669"/>
    <property type="project" value="UniProtKB-UniRule"/>
</dbReference>
<feature type="DNA-binding region" description="HMG box" evidence="4">
    <location>
        <begin position="1"/>
        <end position="66"/>
    </location>
</feature>
<gene>
    <name evidence="6" type="ORF">TRIVIDRAFT_19877</name>
</gene>
<dbReference type="eggNOG" id="KOG0527">
    <property type="taxonomic scope" value="Eukaryota"/>
</dbReference>
<dbReference type="PANTHER" id="PTHR10270">
    <property type="entry name" value="SOX TRANSCRIPTION FACTOR"/>
    <property type="match status" value="1"/>
</dbReference>
<dbReference type="PROSITE" id="PS50118">
    <property type="entry name" value="HMG_BOX_2"/>
    <property type="match status" value="1"/>
</dbReference>
<feature type="non-terminal residue" evidence="6">
    <location>
        <position position="74"/>
    </location>
</feature>
<dbReference type="InterPro" id="IPR050140">
    <property type="entry name" value="SRY-related_HMG-box_TF-like"/>
</dbReference>
<comment type="caution">
    <text evidence="6">The sequence shown here is derived from an EMBL/GenBank/DDBJ whole genome shotgun (WGS) entry which is preliminary data.</text>
</comment>
<dbReference type="GeneID" id="25790042"/>
<proteinExistence type="predicted"/>
<evidence type="ECO:0000256" key="1">
    <source>
        <dbReference type="ARBA" id="ARBA00023015"/>
    </source>
</evidence>
<evidence type="ECO:0000259" key="5">
    <source>
        <dbReference type="PROSITE" id="PS50118"/>
    </source>
</evidence>
<evidence type="ECO:0000256" key="2">
    <source>
        <dbReference type="ARBA" id="ARBA00023125"/>
    </source>
</evidence>
<evidence type="ECO:0000313" key="6">
    <source>
        <dbReference type="EMBL" id="EHK24510.1"/>
    </source>
</evidence>
<keyword evidence="4" id="KW-0539">Nucleus</keyword>
<dbReference type="GO" id="GO:0000978">
    <property type="term" value="F:RNA polymerase II cis-regulatory region sequence-specific DNA binding"/>
    <property type="evidence" value="ECO:0007669"/>
    <property type="project" value="TreeGrafter"/>
</dbReference>
<dbReference type="EMBL" id="ABDF02000004">
    <property type="protein sequence ID" value="EHK24510.1"/>
    <property type="molecule type" value="Genomic_DNA"/>
</dbReference>
<dbReference type="PANTHER" id="PTHR10270:SF161">
    <property type="entry name" value="SEX-DETERMINING REGION Y PROTEIN"/>
    <property type="match status" value="1"/>
</dbReference>
<keyword evidence="3" id="KW-0804">Transcription</keyword>